<keyword evidence="7" id="KW-0418">Kinase</keyword>
<feature type="domain" description="Protein kinase" evidence="6">
    <location>
        <begin position="7"/>
        <end position="280"/>
    </location>
</feature>
<dbReference type="EMBL" id="ML211423">
    <property type="protein sequence ID" value="TFK83074.1"/>
    <property type="molecule type" value="Genomic_DNA"/>
</dbReference>
<evidence type="ECO:0000256" key="4">
    <source>
        <dbReference type="PROSITE-ProRule" id="PRU10141"/>
    </source>
</evidence>
<dbReference type="SUPFAM" id="SSF56112">
    <property type="entry name" value="Protein kinase-like (PK-like)"/>
    <property type="match status" value="1"/>
</dbReference>
<dbReference type="InterPro" id="IPR017441">
    <property type="entry name" value="Protein_kinase_ATP_BS"/>
</dbReference>
<dbReference type="SMART" id="SM00220">
    <property type="entry name" value="S_TKc"/>
    <property type="match status" value="1"/>
</dbReference>
<dbReference type="AlphaFoldDB" id="A0A5C3P0C2"/>
<name>A0A5C3P0C2_9APHY</name>
<sequence>MFSKIVYFRHNVLGSGSHGIVYAAEEEGTGRTVALKASRVSLNVVRSSLRHEARVMQLLQGHSAVPVLLGYARRPHFEYMAMELLGSSLRRQVKSGCALSLGTVARVGEQMLSALEHLASHRIVHRDIKPHNILVSCVDSARVVLVDFSIAHHLSSVQATLACNDGKSPLAFPSGTTQFCSLEAHTGGAPDPHDDLESLAYVLLFLCLGDLPWHVADPYRSSTEVYKRSVMDTYLAKQALTSSFPVSIPLEIANMLESARRRKNSDLFSSSITKLRSQFCRLVSSLGECNKNPLDWTPVLPLASPPLSTARPDSGDCAPRQSIHLLDRLDTYDNEEPINEYFTDSYYGSDLGDWLGPAFGRMLSLTLPADDTEFLDGQLPKIAEVQMCRLPPRTW</sequence>
<keyword evidence="2 4" id="KW-0547">Nucleotide-binding</keyword>
<keyword evidence="5" id="KW-0723">Serine/threonine-protein kinase</keyword>
<evidence type="ECO:0000256" key="2">
    <source>
        <dbReference type="ARBA" id="ARBA00022741"/>
    </source>
</evidence>
<reference evidence="7 8" key="1">
    <citation type="journal article" date="2019" name="Nat. Ecol. Evol.">
        <title>Megaphylogeny resolves global patterns of mushroom evolution.</title>
        <authorList>
            <person name="Varga T."/>
            <person name="Krizsan K."/>
            <person name="Foldi C."/>
            <person name="Dima B."/>
            <person name="Sanchez-Garcia M."/>
            <person name="Sanchez-Ramirez S."/>
            <person name="Szollosi G.J."/>
            <person name="Szarkandi J.G."/>
            <person name="Papp V."/>
            <person name="Albert L."/>
            <person name="Andreopoulos W."/>
            <person name="Angelini C."/>
            <person name="Antonin V."/>
            <person name="Barry K.W."/>
            <person name="Bougher N.L."/>
            <person name="Buchanan P."/>
            <person name="Buyck B."/>
            <person name="Bense V."/>
            <person name="Catcheside P."/>
            <person name="Chovatia M."/>
            <person name="Cooper J."/>
            <person name="Damon W."/>
            <person name="Desjardin D."/>
            <person name="Finy P."/>
            <person name="Geml J."/>
            <person name="Haridas S."/>
            <person name="Hughes K."/>
            <person name="Justo A."/>
            <person name="Karasinski D."/>
            <person name="Kautmanova I."/>
            <person name="Kiss B."/>
            <person name="Kocsube S."/>
            <person name="Kotiranta H."/>
            <person name="LaButti K.M."/>
            <person name="Lechner B.E."/>
            <person name="Liimatainen K."/>
            <person name="Lipzen A."/>
            <person name="Lukacs Z."/>
            <person name="Mihaltcheva S."/>
            <person name="Morgado L.N."/>
            <person name="Niskanen T."/>
            <person name="Noordeloos M.E."/>
            <person name="Ohm R.A."/>
            <person name="Ortiz-Santana B."/>
            <person name="Ovrebo C."/>
            <person name="Racz N."/>
            <person name="Riley R."/>
            <person name="Savchenko A."/>
            <person name="Shiryaev A."/>
            <person name="Soop K."/>
            <person name="Spirin V."/>
            <person name="Szebenyi C."/>
            <person name="Tomsovsky M."/>
            <person name="Tulloss R.E."/>
            <person name="Uehling J."/>
            <person name="Grigoriev I.V."/>
            <person name="Vagvolgyi C."/>
            <person name="Papp T."/>
            <person name="Martin F.M."/>
            <person name="Miettinen O."/>
            <person name="Hibbett D.S."/>
            <person name="Nagy L.G."/>
        </authorList>
    </citation>
    <scope>NUCLEOTIDE SEQUENCE [LARGE SCALE GENOMIC DNA]</scope>
    <source>
        <strain evidence="7 8">HHB13444</strain>
    </source>
</reference>
<dbReference type="Gene3D" id="1.10.510.10">
    <property type="entry name" value="Transferase(Phosphotransferase) domain 1"/>
    <property type="match status" value="1"/>
</dbReference>
<evidence type="ECO:0000256" key="1">
    <source>
        <dbReference type="ARBA" id="ARBA00012513"/>
    </source>
</evidence>
<dbReference type="EC" id="2.7.11.1" evidence="1"/>
<dbReference type="GO" id="GO:0005524">
    <property type="term" value="F:ATP binding"/>
    <property type="evidence" value="ECO:0007669"/>
    <property type="project" value="UniProtKB-UniRule"/>
</dbReference>
<dbReference type="InParanoid" id="A0A5C3P0C2"/>
<dbReference type="InterPro" id="IPR000719">
    <property type="entry name" value="Prot_kinase_dom"/>
</dbReference>
<dbReference type="Proteomes" id="UP000308197">
    <property type="component" value="Unassembled WGS sequence"/>
</dbReference>
<keyword evidence="8" id="KW-1185">Reference proteome</keyword>
<evidence type="ECO:0000259" key="6">
    <source>
        <dbReference type="PROSITE" id="PS50011"/>
    </source>
</evidence>
<comment type="similarity">
    <text evidence="5">Belongs to the protein kinase superfamily.</text>
</comment>
<dbReference type="Pfam" id="PF00069">
    <property type="entry name" value="Pkinase"/>
    <property type="match status" value="1"/>
</dbReference>
<feature type="binding site" evidence="4">
    <location>
        <position position="36"/>
    </location>
    <ligand>
        <name>ATP</name>
        <dbReference type="ChEBI" id="CHEBI:30616"/>
    </ligand>
</feature>
<evidence type="ECO:0000313" key="7">
    <source>
        <dbReference type="EMBL" id="TFK83074.1"/>
    </source>
</evidence>
<evidence type="ECO:0000256" key="3">
    <source>
        <dbReference type="ARBA" id="ARBA00022840"/>
    </source>
</evidence>
<keyword evidence="3 4" id="KW-0067">ATP-binding</keyword>
<organism evidence="7 8">
    <name type="scientific">Polyporus arcularius HHB13444</name>
    <dbReference type="NCBI Taxonomy" id="1314778"/>
    <lineage>
        <taxon>Eukaryota</taxon>
        <taxon>Fungi</taxon>
        <taxon>Dikarya</taxon>
        <taxon>Basidiomycota</taxon>
        <taxon>Agaricomycotina</taxon>
        <taxon>Agaricomycetes</taxon>
        <taxon>Polyporales</taxon>
        <taxon>Polyporaceae</taxon>
        <taxon>Polyporus</taxon>
    </lineage>
</organism>
<dbReference type="PROSITE" id="PS00108">
    <property type="entry name" value="PROTEIN_KINASE_ST"/>
    <property type="match status" value="1"/>
</dbReference>
<accession>A0A5C3P0C2</accession>
<dbReference type="PROSITE" id="PS50011">
    <property type="entry name" value="PROTEIN_KINASE_DOM"/>
    <property type="match status" value="1"/>
</dbReference>
<dbReference type="InterPro" id="IPR011009">
    <property type="entry name" value="Kinase-like_dom_sf"/>
</dbReference>
<protein>
    <recommendedName>
        <fullName evidence="1">non-specific serine/threonine protein kinase</fullName>
        <ecNumber evidence="1">2.7.11.1</ecNumber>
    </recommendedName>
</protein>
<gene>
    <name evidence="7" type="ORF">K466DRAFT_603167</name>
</gene>
<dbReference type="InterPro" id="IPR050235">
    <property type="entry name" value="CK1_Ser-Thr_kinase"/>
</dbReference>
<evidence type="ECO:0000256" key="5">
    <source>
        <dbReference type="RuleBase" id="RU000304"/>
    </source>
</evidence>
<evidence type="ECO:0000313" key="8">
    <source>
        <dbReference type="Proteomes" id="UP000308197"/>
    </source>
</evidence>
<dbReference type="STRING" id="1314778.A0A5C3P0C2"/>
<dbReference type="PANTHER" id="PTHR11909">
    <property type="entry name" value="CASEIN KINASE-RELATED"/>
    <property type="match status" value="1"/>
</dbReference>
<keyword evidence="7" id="KW-0808">Transferase</keyword>
<dbReference type="PROSITE" id="PS00107">
    <property type="entry name" value="PROTEIN_KINASE_ATP"/>
    <property type="match status" value="1"/>
</dbReference>
<dbReference type="GO" id="GO:0004674">
    <property type="term" value="F:protein serine/threonine kinase activity"/>
    <property type="evidence" value="ECO:0007669"/>
    <property type="project" value="UniProtKB-KW"/>
</dbReference>
<dbReference type="InterPro" id="IPR008271">
    <property type="entry name" value="Ser/Thr_kinase_AS"/>
</dbReference>
<proteinExistence type="inferred from homology"/>